<protein>
    <submittedName>
        <fullName evidence="2">Unannotated protein</fullName>
    </submittedName>
</protein>
<dbReference type="InterPro" id="IPR009057">
    <property type="entry name" value="Homeodomain-like_sf"/>
</dbReference>
<name>A0A6J7DVU1_9ZZZZ</name>
<sequence>MRESKTAESQKTPRSRLLADAATLIIAKHGSRGLTHRAVDNATNLPEGSTSNLFRTRADLMSAVLNAHVERELAIMDSVGAMDSVGTIDEAASLIATVIESLASAESLHLTTARYEIYLEGLRQEPFQVLIAQVRTRFLAIGVGLLNDLNLPSDDYIATGLVSLVEGLTANQVFHSGAALNKKDLKALITAFLNSLKTI</sequence>
<feature type="domain" description="Tetracyclin repressor-like C-terminal group 31" evidence="1">
    <location>
        <begin position="87"/>
        <end position="193"/>
    </location>
</feature>
<dbReference type="Gene3D" id="1.10.357.10">
    <property type="entry name" value="Tetracycline Repressor, domain 2"/>
    <property type="match status" value="1"/>
</dbReference>
<reference evidence="2" key="1">
    <citation type="submission" date="2020-05" db="EMBL/GenBank/DDBJ databases">
        <authorList>
            <person name="Chiriac C."/>
            <person name="Salcher M."/>
            <person name="Ghai R."/>
            <person name="Kavagutti S V."/>
        </authorList>
    </citation>
    <scope>NUCLEOTIDE SEQUENCE</scope>
</reference>
<gene>
    <name evidence="2" type="ORF">UFOPK3444_00950</name>
</gene>
<dbReference type="SUPFAM" id="SSF46689">
    <property type="entry name" value="Homeodomain-like"/>
    <property type="match status" value="1"/>
</dbReference>
<evidence type="ECO:0000259" key="1">
    <source>
        <dbReference type="Pfam" id="PF17940"/>
    </source>
</evidence>
<dbReference type="Pfam" id="PF17940">
    <property type="entry name" value="TetR_C_31"/>
    <property type="match status" value="1"/>
</dbReference>
<dbReference type="EMBL" id="CAFBLU010000013">
    <property type="protein sequence ID" value="CAB4874786.1"/>
    <property type="molecule type" value="Genomic_DNA"/>
</dbReference>
<proteinExistence type="predicted"/>
<dbReference type="AlphaFoldDB" id="A0A6J7DVU1"/>
<dbReference type="InterPro" id="IPR041583">
    <property type="entry name" value="TetR_C_31"/>
</dbReference>
<evidence type="ECO:0000313" key="2">
    <source>
        <dbReference type="EMBL" id="CAB4874786.1"/>
    </source>
</evidence>
<organism evidence="2">
    <name type="scientific">freshwater metagenome</name>
    <dbReference type="NCBI Taxonomy" id="449393"/>
    <lineage>
        <taxon>unclassified sequences</taxon>
        <taxon>metagenomes</taxon>
        <taxon>ecological metagenomes</taxon>
    </lineage>
</organism>
<accession>A0A6J7DVU1</accession>